<dbReference type="SUPFAM" id="SSF48019">
    <property type="entry name" value="post-AAA+ oligomerization domain-like"/>
    <property type="match status" value="1"/>
</dbReference>
<dbReference type="InterPro" id="IPR050238">
    <property type="entry name" value="DNA_Rep/Repair_Clamp_Loader"/>
</dbReference>
<dbReference type="CDD" id="cd18140">
    <property type="entry name" value="HLD_clamp_RFC"/>
    <property type="match status" value="1"/>
</dbReference>
<keyword evidence="3" id="KW-0547">Nucleotide-binding</keyword>
<dbReference type="InterPro" id="IPR008921">
    <property type="entry name" value="DNA_pol3_clamp-load_cplx_C"/>
</dbReference>
<dbReference type="GeneID" id="19881581"/>
<dbReference type="SMART" id="SM00382">
    <property type="entry name" value="AAA"/>
    <property type="match status" value="1"/>
</dbReference>
<dbReference type="GO" id="GO:0006281">
    <property type="term" value="P:DNA repair"/>
    <property type="evidence" value="ECO:0007669"/>
    <property type="project" value="TreeGrafter"/>
</dbReference>
<accession>L2GNE5</accession>
<dbReference type="InterPro" id="IPR013748">
    <property type="entry name" value="Rep_factorC_C"/>
</dbReference>
<protein>
    <recommendedName>
        <fullName evidence="5">AAA+ ATPase domain-containing protein</fullName>
    </recommendedName>
</protein>
<dbReference type="GO" id="GO:0006271">
    <property type="term" value="P:DNA strand elongation involved in DNA replication"/>
    <property type="evidence" value="ECO:0007669"/>
    <property type="project" value="UniProtKB-ARBA"/>
</dbReference>
<dbReference type="AlphaFoldDB" id="L2GNE5"/>
<dbReference type="PANTHER" id="PTHR11669">
    <property type="entry name" value="REPLICATION FACTOR C / DNA POLYMERASE III GAMMA-TAU SUBUNIT"/>
    <property type="match status" value="1"/>
</dbReference>
<dbReference type="PANTHER" id="PTHR11669:SF5">
    <property type="entry name" value="REPLICATION FACTOR C SUBUNIT 2"/>
    <property type="match status" value="1"/>
</dbReference>
<dbReference type="RefSeq" id="XP_007604316.1">
    <property type="nucleotide sequence ID" value="XM_007604254.1"/>
</dbReference>
<comment type="similarity">
    <text evidence="1">Belongs to the activator 1 small subunits family.</text>
</comment>
<keyword evidence="2" id="KW-0235">DNA replication</keyword>
<evidence type="ECO:0000259" key="5">
    <source>
        <dbReference type="SMART" id="SM00382"/>
    </source>
</evidence>
<evidence type="ECO:0000256" key="1">
    <source>
        <dbReference type="ARBA" id="ARBA00005378"/>
    </source>
</evidence>
<dbReference type="GO" id="GO:0016887">
    <property type="term" value="F:ATP hydrolysis activity"/>
    <property type="evidence" value="ECO:0007669"/>
    <property type="project" value="InterPro"/>
</dbReference>
<keyword evidence="4" id="KW-0067">ATP-binding</keyword>
<dbReference type="GO" id="GO:0005524">
    <property type="term" value="F:ATP binding"/>
    <property type="evidence" value="ECO:0007669"/>
    <property type="project" value="UniProtKB-KW"/>
</dbReference>
<dbReference type="Gene3D" id="3.40.50.300">
    <property type="entry name" value="P-loop containing nucleotide triphosphate hydrolases"/>
    <property type="match status" value="1"/>
</dbReference>
<dbReference type="InterPro" id="IPR047854">
    <property type="entry name" value="RFC_lid"/>
</dbReference>
<reference evidence="7" key="1">
    <citation type="submission" date="2011-05" db="EMBL/GenBank/DDBJ databases">
        <title>The genome sequence of Vittaforma corneae strain ATCC 50505.</title>
        <authorList>
            <consortium name="The Broad Institute Genome Sequencing Platform"/>
            <person name="Cuomo C."/>
            <person name="Didier E."/>
            <person name="Bowers L."/>
            <person name="Young S.K."/>
            <person name="Zeng Q."/>
            <person name="Gargeya S."/>
            <person name="Fitzgerald M."/>
            <person name="Haas B."/>
            <person name="Abouelleil A."/>
            <person name="Alvarado L."/>
            <person name="Arachchi H.M."/>
            <person name="Berlin A."/>
            <person name="Chapman S.B."/>
            <person name="Gearin G."/>
            <person name="Goldberg J."/>
            <person name="Griggs A."/>
            <person name="Gujja S."/>
            <person name="Hansen M."/>
            <person name="Heiman D."/>
            <person name="Howarth C."/>
            <person name="Larimer J."/>
            <person name="Lui A."/>
            <person name="MacDonald P.J.P."/>
            <person name="McCowen C."/>
            <person name="Montmayeur A."/>
            <person name="Murphy C."/>
            <person name="Neiman D."/>
            <person name="Pearson M."/>
            <person name="Priest M."/>
            <person name="Roberts A."/>
            <person name="Saif S."/>
            <person name="Shea T."/>
            <person name="Sisk P."/>
            <person name="Stolte C."/>
            <person name="Sykes S."/>
            <person name="Wortman J."/>
            <person name="Nusbaum C."/>
            <person name="Birren B."/>
        </authorList>
    </citation>
    <scope>NUCLEOTIDE SEQUENCE [LARGE SCALE GENOMIC DNA]</scope>
    <source>
        <strain evidence="7">ATCC 50505</strain>
    </source>
</reference>
<evidence type="ECO:0000256" key="2">
    <source>
        <dbReference type="ARBA" id="ARBA00022705"/>
    </source>
</evidence>
<dbReference type="Gene3D" id="1.20.272.10">
    <property type="match status" value="1"/>
</dbReference>
<dbReference type="InterPro" id="IPR027417">
    <property type="entry name" value="P-loop_NTPase"/>
</dbReference>
<keyword evidence="7" id="KW-1185">Reference proteome</keyword>
<sequence>MLFVDKYSPKTIEDVLGNQDVIQVIKDIKDDFPHLLFTGPPGTGKTTLAHLMRPSFETLELNASDERGIDTIRTTLKSFCHKNVPKKLVILDECDHLTAQAQQALRRLMEITDTKFILICNQISQIIEPIQSRCAVLKFERIPSSEFKHRLREICDAENIKITDDGLDAVMNVSYGDIRASLGCLQGISSVKRVVDDDFIYKLNGIPNVKILESIISSIETKEMEKALETFHSLWNLKFESTDILDGLFKIAKNQDNFELLKIIGKYQLRINEGVNSKVQFYSMFNEISKLY</sequence>
<dbReference type="HOGENOM" id="CLU_042324_0_1_1"/>
<dbReference type="GO" id="GO:0005663">
    <property type="term" value="C:DNA replication factor C complex"/>
    <property type="evidence" value="ECO:0007669"/>
    <property type="project" value="TreeGrafter"/>
</dbReference>
<dbReference type="GO" id="GO:0005634">
    <property type="term" value="C:nucleus"/>
    <property type="evidence" value="ECO:0007669"/>
    <property type="project" value="TreeGrafter"/>
</dbReference>
<dbReference type="InterPro" id="IPR003959">
    <property type="entry name" value="ATPase_AAA_core"/>
</dbReference>
<dbReference type="OMA" id="LCLANQM"/>
<organism evidence="6 7">
    <name type="scientific">Vittaforma corneae (strain ATCC 50505)</name>
    <name type="common">Microsporidian parasite</name>
    <name type="synonym">Nosema corneum</name>
    <dbReference type="NCBI Taxonomy" id="993615"/>
    <lineage>
        <taxon>Eukaryota</taxon>
        <taxon>Fungi</taxon>
        <taxon>Fungi incertae sedis</taxon>
        <taxon>Microsporidia</taxon>
        <taxon>Nosematidae</taxon>
        <taxon>Vittaforma</taxon>
    </lineage>
</organism>
<dbReference type="Gene3D" id="1.10.8.60">
    <property type="match status" value="1"/>
</dbReference>
<dbReference type="STRING" id="993615.L2GNE5"/>
<feature type="domain" description="AAA+ ATPase" evidence="5">
    <location>
        <begin position="31"/>
        <end position="143"/>
    </location>
</feature>
<name>L2GNE5_VITCO</name>
<dbReference type="Pfam" id="PF00004">
    <property type="entry name" value="AAA"/>
    <property type="match status" value="1"/>
</dbReference>
<evidence type="ECO:0000313" key="7">
    <source>
        <dbReference type="Proteomes" id="UP000011082"/>
    </source>
</evidence>
<dbReference type="GO" id="GO:0003689">
    <property type="term" value="F:DNA clamp loader activity"/>
    <property type="evidence" value="ECO:0007669"/>
    <property type="project" value="TreeGrafter"/>
</dbReference>
<dbReference type="OrthoDB" id="4199794at2759"/>
<dbReference type="VEuPathDB" id="MicrosporidiaDB:VICG_00867"/>
<gene>
    <name evidence="6" type="ORF">VICG_00867</name>
</gene>
<evidence type="ECO:0000256" key="3">
    <source>
        <dbReference type="ARBA" id="ARBA00022741"/>
    </source>
</evidence>
<dbReference type="InParanoid" id="L2GNE5"/>
<dbReference type="FunCoup" id="L2GNE5">
    <property type="interactions" value="142"/>
</dbReference>
<dbReference type="Proteomes" id="UP000011082">
    <property type="component" value="Unassembled WGS sequence"/>
</dbReference>
<dbReference type="Pfam" id="PF08542">
    <property type="entry name" value="Rep_fac_C"/>
    <property type="match status" value="1"/>
</dbReference>
<dbReference type="GO" id="GO:0031391">
    <property type="term" value="C:Elg1 RFC-like complex"/>
    <property type="evidence" value="ECO:0007669"/>
    <property type="project" value="UniProtKB-ARBA"/>
</dbReference>
<evidence type="ECO:0000313" key="6">
    <source>
        <dbReference type="EMBL" id="ELA42020.1"/>
    </source>
</evidence>
<dbReference type="CDD" id="cd00009">
    <property type="entry name" value="AAA"/>
    <property type="match status" value="1"/>
</dbReference>
<dbReference type="InterPro" id="IPR003593">
    <property type="entry name" value="AAA+_ATPase"/>
</dbReference>
<dbReference type="EMBL" id="JH370135">
    <property type="protein sequence ID" value="ELA42020.1"/>
    <property type="molecule type" value="Genomic_DNA"/>
</dbReference>
<evidence type="ECO:0000256" key="4">
    <source>
        <dbReference type="ARBA" id="ARBA00022840"/>
    </source>
</evidence>
<dbReference type="SUPFAM" id="SSF52540">
    <property type="entry name" value="P-loop containing nucleoside triphosphate hydrolases"/>
    <property type="match status" value="1"/>
</dbReference>
<proteinExistence type="inferred from homology"/>
<dbReference type="GO" id="GO:0003677">
    <property type="term" value="F:DNA binding"/>
    <property type="evidence" value="ECO:0007669"/>
    <property type="project" value="InterPro"/>
</dbReference>